<evidence type="ECO:0000256" key="1">
    <source>
        <dbReference type="SAM" id="Coils"/>
    </source>
</evidence>
<keyword evidence="1" id="KW-0175">Coiled coil</keyword>
<keyword evidence="3" id="KW-1185">Reference proteome</keyword>
<proteinExistence type="predicted"/>
<evidence type="ECO:0000313" key="3">
    <source>
        <dbReference type="Proteomes" id="UP000258404"/>
    </source>
</evidence>
<sequence>MAKTYQEALATVQSYLESDSVMKETSSISVSFSANWTGEREDYVIDTLTYDIDLRVFSLETAHVVAIGKKLPQDSNEHAELLKKLKKNLNKLLKNYGRTRVDDRQR</sequence>
<evidence type="ECO:0000313" key="2">
    <source>
        <dbReference type="EMBL" id="BBE37128.1"/>
    </source>
</evidence>
<dbReference type="Proteomes" id="UP000258404">
    <property type="component" value="Segment"/>
</dbReference>
<name>A0A2Z6G087_9CAUD</name>
<feature type="coiled-coil region" evidence="1">
    <location>
        <begin position="75"/>
        <end position="102"/>
    </location>
</feature>
<organism evidence="2 3">
    <name type="scientific">Enterococcus phage phiEF17H</name>
    <dbReference type="NCBI Taxonomy" id="2218497"/>
    <lineage>
        <taxon>Viruses</taxon>
        <taxon>Duplodnaviria</taxon>
        <taxon>Heunggongvirae</taxon>
        <taxon>Uroviricota</taxon>
        <taxon>Caudoviricetes</taxon>
        <taxon>Herelleviridae</taxon>
        <taxon>Brockvirinae</taxon>
        <taxon>Kochikohdavirus</taxon>
        <taxon>Kochikohdavirus Ef17h</taxon>
    </lineage>
</organism>
<reference evidence="2 3" key="1">
    <citation type="submission" date="2018-06" db="EMBL/GenBank/DDBJ databases">
        <title>Genome sequence of Enterococcus phage phiEF17H.</title>
        <authorList>
            <person name="Uchiyama J."/>
            <person name="Matsuzaki S."/>
            <person name="Nasukawa T."/>
        </authorList>
    </citation>
    <scope>NUCLEOTIDE SEQUENCE [LARGE SCALE GENOMIC DNA]</scope>
</reference>
<dbReference type="EMBL" id="AP018714">
    <property type="protein sequence ID" value="BBE37128.1"/>
    <property type="molecule type" value="Genomic_DNA"/>
</dbReference>
<accession>A0A2Z6G087</accession>
<protein>
    <submittedName>
        <fullName evidence="2">Uncharacterized protein</fullName>
    </submittedName>
</protein>
<gene>
    <name evidence="2" type="ORF">PHIEF17H_0590</name>
</gene>